<organism evidence="4 5">
    <name type="scientific">Recurvomyces mirabilis</name>
    <dbReference type="NCBI Taxonomy" id="574656"/>
    <lineage>
        <taxon>Eukaryota</taxon>
        <taxon>Fungi</taxon>
        <taxon>Dikarya</taxon>
        <taxon>Ascomycota</taxon>
        <taxon>Pezizomycotina</taxon>
        <taxon>Dothideomycetes</taxon>
        <taxon>Dothideomycetidae</taxon>
        <taxon>Mycosphaerellales</taxon>
        <taxon>Teratosphaeriaceae</taxon>
        <taxon>Recurvomyces</taxon>
    </lineage>
</organism>
<comment type="caution">
    <text evidence="4">The sequence shown here is derived from an EMBL/GenBank/DDBJ whole genome shotgun (WGS) entry which is preliminary data.</text>
</comment>
<dbReference type="AlphaFoldDB" id="A0AAE1C3R4"/>
<dbReference type="EMBL" id="JAUTXT010000008">
    <property type="protein sequence ID" value="KAK3677060.1"/>
    <property type="molecule type" value="Genomic_DNA"/>
</dbReference>
<gene>
    <name evidence="4" type="ORF">LTR78_003265</name>
</gene>
<dbReference type="SUPFAM" id="SSF56601">
    <property type="entry name" value="beta-lactamase/transpeptidase-like"/>
    <property type="match status" value="1"/>
</dbReference>
<comment type="similarity">
    <text evidence="1">Belongs to the class-A beta-lactamase family.</text>
</comment>
<dbReference type="InterPro" id="IPR050789">
    <property type="entry name" value="Diverse_Enzym_Activities"/>
</dbReference>
<dbReference type="Pfam" id="PF00144">
    <property type="entry name" value="Beta-lactamase"/>
    <property type="match status" value="1"/>
</dbReference>
<evidence type="ECO:0000313" key="4">
    <source>
        <dbReference type="EMBL" id="KAK3677060.1"/>
    </source>
</evidence>
<dbReference type="InterPro" id="IPR012338">
    <property type="entry name" value="Beta-lactam/transpept-like"/>
</dbReference>
<dbReference type="InterPro" id="IPR001466">
    <property type="entry name" value="Beta-lactam-related"/>
</dbReference>
<dbReference type="PANTHER" id="PTHR43283">
    <property type="entry name" value="BETA-LACTAMASE-RELATED"/>
    <property type="match status" value="1"/>
</dbReference>
<evidence type="ECO:0000313" key="5">
    <source>
        <dbReference type="Proteomes" id="UP001274830"/>
    </source>
</evidence>
<dbReference type="Proteomes" id="UP001274830">
    <property type="component" value="Unassembled WGS sequence"/>
</dbReference>
<accession>A0AAE1C3R4</accession>
<evidence type="ECO:0000259" key="3">
    <source>
        <dbReference type="Pfam" id="PF00144"/>
    </source>
</evidence>
<sequence>MGKLEETLDQGVKDGKVPHVIVAATNASGSFTYNYRTGTAQSAGGNAIEDDAVLQLASQSKLLTTIAALRVVEKGLIGLDDDVGKHLPVLAKQPIFKGFDENEKPILEERKNPITLSAGTVYDAMNSDLVKLRQNEGHVANTGVTIEARFGHAGIYEPGTSWMYSTGIDWAGRLVENLTKQTLEEFMQENLWKPMGLKNITFWPDKHPGMADRIPQLTVRGPDGKLAPHNAPTLNTGSVDCFGGHGIYATMSDYLAVQRSILANDGKLLKPETVEMMFQPQLNDEEQKALMAFMASPYGASVIGEWKPKLELNWGLGGILLMQDDDGRRKKGTLSWGGMVNPFWLIDREADLALTFGTQVLPPGDPMVSEMISAIEYDLYKQKGVKF</sequence>
<evidence type="ECO:0000256" key="2">
    <source>
        <dbReference type="ARBA" id="ARBA00022801"/>
    </source>
</evidence>
<dbReference type="Gene3D" id="3.40.710.10">
    <property type="entry name" value="DD-peptidase/beta-lactamase superfamily"/>
    <property type="match status" value="1"/>
</dbReference>
<keyword evidence="2" id="KW-0378">Hydrolase</keyword>
<name>A0AAE1C3R4_9PEZI</name>
<proteinExistence type="inferred from homology"/>
<feature type="domain" description="Beta-lactamase-related" evidence="3">
    <location>
        <begin position="5"/>
        <end position="364"/>
    </location>
</feature>
<dbReference type="GO" id="GO:0016787">
    <property type="term" value="F:hydrolase activity"/>
    <property type="evidence" value="ECO:0007669"/>
    <property type="project" value="UniProtKB-KW"/>
</dbReference>
<keyword evidence="5" id="KW-1185">Reference proteome</keyword>
<protein>
    <recommendedName>
        <fullName evidence="3">Beta-lactamase-related domain-containing protein</fullName>
    </recommendedName>
</protein>
<evidence type="ECO:0000256" key="1">
    <source>
        <dbReference type="ARBA" id="ARBA00009009"/>
    </source>
</evidence>
<reference evidence="4" key="1">
    <citation type="submission" date="2023-07" db="EMBL/GenBank/DDBJ databases">
        <title>Black Yeasts Isolated from many extreme environments.</title>
        <authorList>
            <person name="Coleine C."/>
            <person name="Stajich J.E."/>
            <person name="Selbmann L."/>
        </authorList>
    </citation>
    <scope>NUCLEOTIDE SEQUENCE</scope>
    <source>
        <strain evidence="4">CCFEE 5485</strain>
    </source>
</reference>
<dbReference type="PANTHER" id="PTHR43283:SF17">
    <property type="entry name" value="(LOVD), PUTATIVE (AFU_ORTHOLOGUE AFUA_5G00920)-RELATED"/>
    <property type="match status" value="1"/>
</dbReference>